<dbReference type="AlphaFoldDB" id="A0A0A9E427"/>
<protein>
    <submittedName>
        <fullName evidence="1">Uncharacterized protein</fullName>
    </submittedName>
</protein>
<reference evidence="1" key="1">
    <citation type="submission" date="2014-09" db="EMBL/GenBank/DDBJ databases">
        <authorList>
            <person name="Magalhaes I.L.F."/>
            <person name="Oliveira U."/>
            <person name="Santos F.R."/>
            <person name="Vidigal T.H.D.A."/>
            <person name="Brescovit A.D."/>
            <person name="Santos A.J."/>
        </authorList>
    </citation>
    <scope>NUCLEOTIDE SEQUENCE</scope>
    <source>
        <tissue evidence="1">Shoot tissue taken approximately 20 cm above the soil surface</tissue>
    </source>
</reference>
<evidence type="ECO:0000313" key="1">
    <source>
        <dbReference type="EMBL" id="JAD90737.1"/>
    </source>
</evidence>
<accession>A0A0A9E427</accession>
<name>A0A0A9E427_ARUDO</name>
<proteinExistence type="predicted"/>
<sequence length="149" mass="16759">MIGCPYRWARSSKCNLVASYVGSYLCTKISGLGLSREASCDQKRGIDPRICTTALILPLQEPASSSNTICSVSTSLATFPWSFTPLFRYLVPAKCRDLLEMRTTFISLPKIDNLTCLKCPWTRATVQRVLWHLDRIGSVRNVFQTNKFS</sequence>
<reference evidence="1" key="2">
    <citation type="journal article" date="2015" name="Data Brief">
        <title>Shoot transcriptome of the giant reed, Arundo donax.</title>
        <authorList>
            <person name="Barrero R.A."/>
            <person name="Guerrero F.D."/>
            <person name="Moolhuijzen P."/>
            <person name="Goolsby J.A."/>
            <person name="Tidwell J."/>
            <person name="Bellgard S.E."/>
            <person name="Bellgard M.I."/>
        </authorList>
    </citation>
    <scope>NUCLEOTIDE SEQUENCE</scope>
    <source>
        <tissue evidence="1">Shoot tissue taken approximately 20 cm above the soil surface</tissue>
    </source>
</reference>
<dbReference type="EMBL" id="GBRH01207158">
    <property type="protein sequence ID" value="JAD90737.1"/>
    <property type="molecule type" value="Transcribed_RNA"/>
</dbReference>
<organism evidence="1">
    <name type="scientific">Arundo donax</name>
    <name type="common">Giant reed</name>
    <name type="synonym">Donax arundinaceus</name>
    <dbReference type="NCBI Taxonomy" id="35708"/>
    <lineage>
        <taxon>Eukaryota</taxon>
        <taxon>Viridiplantae</taxon>
        <taxon>Streptophyta</taxon>
        <taxon>Embryophyta</taxon>
        <taxon>Tracheophyta</taxon>
        <taxon>Spermatophyta</taxon>
        <taxon>Magnoliopsida</taxon>
        <taxon>Liliopsida</taxon>
        <taxon>Poales</taxon>
        <taxon>Poaceae</taxon>
        <taxon>PACMAD clade</taxon>
        <taxon>Arundinoideae</taxon>
        <taxon>Arundineae</taxon>
        <taxon>Arundo</taxon>
    </lineage>
</organism>